<dbReference type="AlphaFoldDB" id="A0A8A1MH87"/>
<evidence type="ECO:0000313" key="3">
    <source>
        <dbReference type="Proteomes" id="UP000663671"/>
    </source>
</evidence>
<protein>
    <submittedName>
        <fullName evidence="2">Uncharacterized protein</fullName>
    </submittedName>
</protein>
<proteinExistence type="predicted"/>
<evidence type="ECO:0000313" key="2">
    <source>
        <dbReference type="EMBL" id="QSS65245.1"/>
    </source>
</evidence>
<accession>A0A8A1MH87</accession>
<name>A0A8A1MH87_AJECA</name>
<organism evidence="2 3">
    <name type="scientific">Ajellomyces capsulatus</name>
    <name type="common">Darling's disease fungus</name>
    <name type="synonym">Histoplasma capsulatum</name>
    <dbReference type="NCBI Taxonomy" id="5037"/>
    <lineage>
        <taxon>Eukaryota</taxon>
        <taxon>Fungi</taxon>
        <taxon>Dikarya</taxon>
        <taxon>Ascomycota</taxon>
        <taxon>Pezizomycotina</taxon>
        <taxon>Eurotiomycetes</taxon>
        <taxon>Eurotiomycetidae</taxon>
        <taxon>Onygenales</taxon>
        <taxon>Ajellomycetaceae</taxon>
        <taxon>Histoplasma</taxon>
    </lineage>
</organism>
<reference evidence="2" key="1">
    <citation type="submission" date="2021-01" db="EMBL/GenBank/DDBJ databases">
        <title>Chromosome-level genome assembly of a human fungal pathogen reveals clustering of transcriptionally co-regulated genes.</title>
        <authorList>
            <person name="Voorhies M."/>
            <person name="Cohen S."/>
            <person name="Shea T.P."/>
            <person name="Petrus S."/>
            <person name="Munoz J.F."/>
            <person name="Poplawski S."/>
            <person name="Goldman W.E."/>
            <person name="Michael T."/>
            <person name="Cuomo C.A."/>
            <person name="Sil A."/>
            <person name="Beyhan S."/>
        </authorList>
    </citation>
    <scope>NUCLEOTIDE SEQUENCE</scope>
    <source>
        <strain evidence="2">WU24</strain>
    </source>
</reference>
<sequence>MYGYTVLPFLGILTILVYRKRVEGKLRMEYREFERFLYPTIQRTGPLNSTSDASIPRSMHHMQDTPPNSTVSMERRIILDFTATSQPVWQTQELKALLPGSSRYENNPATVRLLQIWTNVGSQKSTHPR</sequence>
<evidence type="ECO:0000256" key="1">
    <source>
        <dbReference type="SAM" id="MobiDB-lite"/>
    </source>
</evidence>
<dbReference type="Proteomes" id="UP000663671">
    <property type="component" value="Chromosome 3"/>
</dbReference>
<feature type="region of interest" description="Disordered" evidence="1">
    <location>
        <begin position="47"/>
        <end position="69"/>
    </location>
</feature>
<dbReference type="EMBL" id="CP069115">
    <property type="protein sequence ID" value="QSS65245.1"/>
    <property type="molecule type" value="Genomic_DNA"/>
</dbReference>
<gene>
    <name evidence="2" type="ORF">I7I51_06087</name>
</gene>
<dbReference type="VEuPathDB" id="FungiDB:I7I51_06087"/>